<keyword evidence="2" id="KW-1185">Reference proteome</keyword>
<proteinExistence type="predicted"/>
<sequence length="39" mass="4484">MPEEVTERTVDMIDILVSDIPRQEAIKSITYLVTKPHSQ</sequence>
<evidence type="ECO:0000313" key="1">
    <source>
        <dbReference type="EMBL" id="CCX12109.1"/>
    </source>
</evidence>
<gene>
    <name evidence="1" type="ORF">PCON_11703</name>
</gene>
<evidence type="ECO:0000313" key="2">
    <source>
        <dbReference type="Proteomes" id="UP000018144"/>
    </source>
</evidence>
<reference evidence="1 2" key="1">
    <citation type="journal article" date="2013" name="PLoS Genet.">
        <title>The genome and development-dependent transcriptomes of Pyronema confluens: a window into fungal evolution.</title>
        <authorList>
            <person name="Traeger S."/>
            <person name="Altegoer F."/>
            <person name="Freitag M."/>
            <person name="Gabaldon T."/>
            <person name="Kempken F."/>
            <person name="Kumar A."/>
            <person name="Marcet-Houben M."/>
            <person name="Poggeler S."/>
            <person name="Stajich J.E."/>
            <person name="Nowrousian M."/>
        </authorList>
    </citation>
    <scope>NUCLEOTIDE SEQUENCE [LARGE SCALE GENOMIC DNA]</scope>
    <source>
        <strain evidence="2">CBS 100304</strain>
        <tissue evidence="1">Vegetative mycelium</tissue>
    </source>
</reference>
<protein>
    <submittedName>
        <fullName evidence="1">Uncharacterized protein</fullName>
    </submittedName>
</protein>
<dbReference type="EMBL" id="HF935675">
    <property type="protein sequence ID" value="CCX12109.1"/>
    <property type="molecule type" value="Genomic_DNA"/>
</dbReference>
<accession>U4LIE2</accession>
<dbReference type="Proteomes" id="UP000018144">
    <property type="component" value="Unassembled WGS sequence"/>
</dbReference>
<organism evidence="1 2">
    <name type="scientific">Pyronema omphalodes (strain CBS 100304)</name>
    <name type="common">Pyronema confluens</name>
    <dbReference type="NCBI Taxonomy" id="1076935"/>
    <lineage>
        <taxon>Eukaryota</taxon>
        <taxon>Fungi</taxon>
        <taxon>Dikarya</taxon>
        <taxon>Ascomycota</taxon>
        <taxon>Pezizomycotina</taxon>
        <taxon>Pezizomycetes</taxon>
        <taxon>Pezizales</taxon>
        <taxon>Pyronemataceae</taxon>
        <taxon>Pyronema</taxon>
    </lineage>
</organism>
<name>U4LIE2_PYROM</name>
<dbReference type="AlphaFoldDB" id="U4LIE2"/>